<protein>
    <submittedName>
        <fullName evidence="4">Acyl carrier protein</fullName>
    </submittedName>
</protein>
<gene>
    <name evidence="4" type="ORF">DFR76_102514</name>
</gene>
<evidence type="ECO:0000256" key="1">
    <source>
        <dbReference type="ARBA" id="ARBA00022450"/>
    </source>
</evidence>
<dbReference type="PROSITE" id="PS50075">
    <property type="entry name" value="CARRIER"/>
    <property type="match status" value="1"/>
</dbReference>
<keyword evidence="1" id="KW-0596">Phosphopantetheine</keyword>
<dbReference type="Gene3D" id="1.10.1200.10">
    <property type="entry name" value="ACP-like"/>
    <property type="match status" value="1"/>
</dbReference>
<dbReference type="Pfam" id="PF00550">
    <property type="entry name" value="PP-binding"/>
    <property type="match status" value="1"/>
</dbReference>
<dbReference type="AlphaFoldDB" id="A0A370IBP2"/>
<evidence type="ECO:0000256" key="2">
    <source>
        <dbReference type="ARBA" id="ARBA00022553"/>
    </source>
</evidence>
<dbReference type="SMART" id="SM00823">
    <property type="entry name" value="PKS_PP"/>
    <property type="match status" value="1"/>
</dbReference>
<accession>A0A370IBP2</accession>
<sequence>MTQDDLLALLGRGLRQLTSASHPELTPDSDLYSSGIDSVQLLELVTWTEKELDIRLPDEKLYAVTDVRGLCDLITAELADRVAS</sequence>
<dbReference type="SUPFAM" id="SSF47336">
    <property type="entry name" value="ACP-like"/>
    <property type="match status" value="1"/>
</dbReference>
<dbReference type="InterPro" id="IPR020806">
    <property type="entry name" value="PKS_PP-bd"/>
</dbReference>
<evidence type="ECO:0000313" key="4">
    <source>
        <dbReference type="EMBL" id="RDI68113.1"/>
    </source>
</evidence>
<dbReference type="InterPro" id="IPR009081">
    <property type="entry name" value="PP-bd_ACP"/>
</dbReference>
<keyword evidence="5" id="KW-1185">Reference proteome</keyword>
<name>A0A370IBP2_9NOCA</name>
<proteinExistence type="predicted"/>
<dbReference type="RefSeq" id="WP_067992727.1">
    <property type="nucleotide sequence ID" value="NZ_QQBC01000002.1"/>
</dbReference>
<reference evidence="4 5" key="1">
    <citation type="submission" date="2018-07" db="EMBL/GenBank/DDBJ databases">
        <title>Genomic Encyclopedia of Type Strains, Phase IV (KMG-IV): sequencing the most valuable type-strain genomes for metagenomic binning, comparative biology and taxonomic classification.</title>
        <authorList>
            <person name="Goeker M."/>
        </authorList>
    </citation>
    <scope>NUCLEOTIDE SEQUENCE [LARGE SCALE GENOMIC DNA]</scope>
    <source>
        <strain evidence="4 5">DSM 44290</strain>
    </source>
</reference>
<dbReference type="GO" id="GO:0031177">
    <property type="term" value="F:phosphopantetheine binding"/>
    <property type="evidence" value="ECO:0007669"/>
    <property type="project" value="InterPro"/>
</dbReference>
<evidence type="ECO:0000259" key="3">
    <source>
        <dbReference type="PROSITE" id="PS50075"/>
    </source>
</evidence>
<dbReference type="STRING" id="1210086.GCA_001613105_01091"/>
<dbReference type="Proteomes" id="UP000254869">
    <property type="component" value="Unassembled WGS sequence"/>
</dbReference>
<feature type="domain" description="Carrier" evidence="3">
    <location>
        <begin position="1"/>
        <end position="78"/>
    </location>
</feature>
<dbReference type="EMBL" id="QQBC01000002">
    <property type="protein sequence ID" value="RDI68113.1"/>
    <property type="molecule type" value="Genomic_DNA"/>
</dbReference>
<evidence type="ECO:0000313" key="5">
    <source>
        <dbReference type="Proteomes" id="UP000254869"/>
    </source>
</evidence>
<keyword evidence="2" id="KW-0597">Phosphoprotein</keyword>
<dbReference type="InterPro" id="IPR036736">
    <property type="entry name" value="ACP-like_sf"/>
</dbReference>
<comment type="caution">
    <text evidence="4">The sequence shown here is derived from an EMBL/GenBank/DDBJ whole genome shotgun (WGS) entry which is preliminary data.</text>
</comment>
<organism evidence="4 5">
    <name type="scientific">Nocardia pseudobrasiliensis</name>
    <dbReference type="NCBI Taxonomy" id="45979"/>
    <lineage>
        <taxon>Bacteria</taxon>
        <taxon>Bacillati</taxon>
        <taxon>Actinomycetota</taxon>
        <taxon>Actinomycetes</taxon>
        <taxon>Mycobacteriales</taxon>
        <taxon>Nocardiaceae</taxon>
        <taxon>Nocardia</taxon>
    </lineage>
</organism>